<evidence type="ECO:0000313" key="2">
    <source>
        <dbReference type="EMBL" id="MBA0567339.1"/>
    </source>
</evidence>
<organism evidence="2 3">
    <name type="scientific">Gossypium lobatum</name>
    <dbReference type="NCBI Taxonomy" id="34289"/>
    <lineage>
        <taxon>Eukaryota</taxon>
        <taxon>Viridiplantae</taxon>
        <taxon>Streptophyta</taxon>
        <taxon>Embryophyta</taxon>
        <taxon>Tracheophyta</taxon>
        <taxon>Spermatophyta</taxon>
        <taxon>Magnoliopsida</taxon>
        <taxon>eudicotyledons</taxon>
        <taxon>Gunneridae</taxon>
        <taxon>Pentapetalae</taxon>
        <taxon>rosids</taxon>
        <taxon>malvids</taxon>
        <taxon>Malvales</taxon>
        <taxon>Malvaceae</taxon>
        <taxon>Malvoideae</taxon>
        <taxon>Gossypium</taxon>
    </lineage>
</organism>
<feature type="domain" description="Retrovirus-related Pol polyprotein from transposon TNT 1-94-like beta-barrel" evidence="1">
    <location>
        <begin position="3"/>
        <end position="33"/>
    </location>
</feature>
<proteinExistence type="predicted"/>
<accession>A0A7J8MRJ7</accession>
<dbReference type="InterPro" id="IPR054722">
    <property type="entry name" value="PolX-like_BBD"/>
</dbReference>
<feature type="non-terminal residue" evidence="2">
    <location>
        <position position="71"/>
    </location>
</feature>
<sequence length="71" mass="7658">MPDGTIRALLDVKYVPGLKKNLISLGNLDSKSCIINIKSSDIKVSRGALILMKDKKIGSLSVLEESMVIGE</sequence>
<evidence type="ECO:0000259" key="1">
    <source>
        <dbReference type="Pfam" id="PF22936"/>
    </source>
</evidence>
<name>A0A7J8MRJ7_9ROSI</name>
<dbReference type="EMBL" id="JABEZX010000009">
    <property type="protein sequence ID" value="MBA0567339.1"/>
    <property type="molecule type" value="Genomic_DNA"/>
</dbReference>
<dbReference type="Pfam" id="PF22936">
    <property type="entry name" value="Pol_BBD"/>
    <property type="match status" value="1"/>
</dbReference>
<gene>
    <name evidence="2" type="ORF">Golob_012082</name>
</gene>
<dbReference type="Proteomes" id="UP000593572">
    <property type="component" value="Unassembled WGS sequence"/>
</dbReference>
<protein>
    <recommendedName>
        <fullName evidence="1">Retrovirus-related Pol polyprotein from transposon TNT 1-94-like beta-barrel domain-containing protein</fullName>
    </recommendedName>
</protein>
<evidence type="ECO:0000313" key="3">
    <source>
        <dbReference type="Proteomes" id="UP000593572"/>
    </source>
</evidence>
<comment type="caution">
    <text evidence="2">The sequence shown here is derived from an EMBL/GenBank/DDBJ whole genome shotgun (WGS) entry which is preliminary data.</text>
</comment>
<keyword evidence="3" id="KW-1185">Reference proteome</keyword>
<dbReference type="AlphaFoldDB" id="A0A7J8MRJ7"/>
<reference evidence="2 3" key="1">
    <citation type="journal article" date="2019" name="Genome Biol. Evol.">
        <title>Insights into the evolution of the New World diploid cottons (Gossypium, subgenus Houzingenia) based on genome sequencing.</title>
        <authorList>
            <person name="Grover C.E."/>
            <person name="Arick M.A. 2nd"/>
            <person name="Thrash A."/>
            <person name="Conover J.L."/>
            <person name="Sanders W.S."/>
            <person name="Peterson D.G."/>
            <person name="Frelichowski J.E."/>
            <person name="Scheffler J.A."/>
            <person name="Scheffler B.E."/>
            <person name="Wendel J.F."/>
        </authorList>
    </citation>
    <scope>NUCLEOTIDE SEQUENCE [LARGE SCALE GENOMIC DNA]</scope>
    <source>
        <strain evidence="2">157</strain>
        <tissue evidence="2">Leaf</tissue>
    </source>
</reference>